<dbReference type="AlphaFoldDB" id="A0A6L9W1T4"/>
<evidence type="ECO:0000313" key="2">
    <source>
        <dbReference type="Proteomes" id="UP000479241"/>
    </source>
</evidence>
<dbReference type="Proteomes" id="UP000479241">
    <property type="component" value="Unassembled WGS sequence"/>
</dbReference>
<dbReference type="RefSeq" id="WP_163204489.1">
    <property type="nucleotide sequence ID" value="NZ_JAAGWG010000011.1"/>
</dbReference>
<evidence type="ECO:0000313" key="1">
    <source>
        <dbReference type="EMBL" id="NEK85953.1"/>
    </source>
</evidence>
<name>A0A6L9W1T4_9ACTN</name>
<reference evidence="1 2" key="1">
    <citation type="submission" date="2019-12" db="EMBL/GenBank/DDBJ databases">
        <title>the WGS of Blastococcus saxobsidens 67B17.</title>
        <authorList>
            <person name="Jiang Z."/>
        </authorList>
    </citation>
    <scope>NUCLEOTIDE SEQUENCE [LARGE SCALE GENOMIC DNA]</scope>
    <source>
        <strain evidence="1 2">67B17</strain>
    </source>
</reference>
<comment type="caution">
    <text evidence="1">The sequence shown here is derived from an EMBL/GenBank/DDBJ whole genome shotgun (WGS) entry which is preliminary data.</text>
</comment>
<proteinExistence type="predicted"/>
<keyword evidence="1" id="KW-0808">Transferase</keyword>
<sequence>MAVETQTLSSCARAATAEEARYRIDRPIAPSRAGRVVALDPGAADVLRRTAQHGWANARFYVCEAGAGEGEDVVLRDVDGGPATLADELASASVVVMVATDDTGAACAHGLGKACWERGIQTAGLVLGDGTHAGTTASAAVAALRPHARVLLPSADEADVVDLLSALRV</sequence>
<dbReference type="EMBL" id="JAAGWG010000011">
    <property type="protein sequence ID" value="NEK85953.1"/>
    <property type="molecule type" value="Genomic_DNA"/>
</dbReference>
<dbReference type="GO" id="GO:0008168">
    <property type="term" value="F:methyltransferase activity"/>
    <property type="evidence" value="ECO:0007669"/>
    <property type="project" value="UniProtKB-KW"/>
</dbReference>
<organism evidence="1 2">
    <name type="scientific">Blastococcus saxobsidens</name>
    <dbReference type="NCBI Taxonomy" id="138336"/>
    <lineage>
        <taxon>Bacteria</taxon>
        <taxon>Bacillati</taxon>
        <taxon>Actinomycetota</taxon>
        <taxon>Actinomycetes</taxon>
        <taxon>Geodermatophilales</taxon>
        <taxon>Geodermatophilaceae</taxon>
        <taxon>Blastococcus</taxon>
    </lineage>
</organism>
<gene>
    <name evidence="1" type="ORF">GCU60_09285</name>
</gene>
<accession>A0A6L9W1T4</accession>
<protein>
    <submittedName>
        <fullName evidence="1">3-methyl-2-oxobutanoate hydroxymethyltransferase</fullName>
    </submittedName>
</protein>
<keyword evidence="1" id="KW-0489">Methyltransferase</keyword>
<dbReference type="GO" id="GO:0032259">
    <property type="term" value="P:methylation"/>
    <property type="evidence" value="ECO:0007669"/>
    <property type="project" value="UniProtKB-KW"/>
</dbReference>